<proteinExistence type="predicted"/>
<accession>A0A2K8NVR3</accession>
<evidence type="ECO:0000313" key="2">
    <source>
        <dbReference type="Proteomes" id="UP000231896"/>
    </source>
</evidence>
<dbReference type="InterPro" id="IPR001646">
    <property type="entry name" value="5peptide_repeat"/>
</dbReference>
<reference evidence="1 2" key="1">
    <citation type="submission" date="2017-11" db="EMBL/GenBank/DDBJ databases">
        <title>Genome sequence of Entomoplasma melaleucae M1 (ATCC 49191).</title>
        <authorList>
            <person name="Lo W.-S."/>
            <person name="Gasparich G.E."/>
            <person name="Kuo C.-H."/>
        </authorList>
    </citation>
    <scope>NUCLEOTIDE SEQUENCE [LARGE SCALE GENOMIC DNA]</scope>
    <source>
        <strain evidence="1 2">M1</strain>
    </source>
</reference>
<dbReference type="KEGG" id="eml:EMELA_v1c03730"/>
<organism evidence="1 2">
    <name type="scientific">Mesoplasma melaleucae</name>
    <dbReference type="NCBI Taxonomy" id="81459"/>
    <lineage>
        <taxon>Bacteria</taxon>
        <taxon>Bacillati</taxon>
        <taxon>Mycoplasmatota</taxon>
        <taxon>Mollicutes</taxon>
        <taxon>Entomoplasmatales</taxon>
        <taxon>Entomoplasmataceae</taxon>
        <taxon>Mesoplasma</taxon>
    </lineage>
</organism>
<dbReference type="EMBL" id="CP024964">
    <property type="protein sequence ID" value="ATZ17935.1"/>
    <property type="molecule type" value="Genomic_DNA"/>
</dbReference>
<protein>
    <recommendedName>
        <fullName evidence="3">Pentapeptide repeat-containing protein</fullName>
    </recommendedName>
</protein>
<dbReference type="Proteomes" id="UP000231896">
    <property type="component" value="Chromosome"/>
</dbReference>
<sequence length="208" mass="24513">MTKKEIKLSNKELNLKLNYAENFKPAAGSVGEFQRNYIRHLINLYNKGLSRPAQYQNLHFKIEQHKLELELKKNNILEEQNKNQFYYDEEFNEKQFKNFDFSNIDIKDLDLNSSFTNCNFSGCFSSLQTINVNDAYFENCDFSNSKLIGLDTSSGDKFGVGFKNCKFINTDFSFAKLEDSTFEKCVFENINLNNADIWRKKLWNIWFV</sequence>
<dbReference type="SUPFAM" id="SSF141571">
    <property type="entry name" value="Pentapeptide repeat-like"/>
    <property type="match status" value="1"/>
</dbReference>
<name>A0A2K8NVR3_9MOLU</name>
<gene>
    <name evidence="1" type="ORF">EMELA_v1c03730</name>
</gene>
<dbReference type="STRING" id="1408435.GCA_000685885_00770"/>
<dbReference type="Pfam" id="PF00805">
    <property type="entry name" value="Pentapeptide"/>
    <property type="match status" value="1"/>
</dbReference>
<evidence type="ECO:0008006" key="3">
    <source>
        <dbReference type="Google" id="ProtNLM"/>
    </source>
</evidence>
<dbReference type="Gene3D" id="2.160.20.80">
    <property type="entry name" value="E3 ubiquitin-protein ligase SopA"/>
    <property type="match status" value="1"/>
</dbReference>
<evidence type="ECO:0000313" key="1">
    <source>
        <dbReference type="EMBL" id="ATZ17935.1"/>
    </source>
</evidence>
<dbReference type="AlphaFoldDB" id="A0A2K8NVR3"/>
<keyword evidence="2" id="KW-1185">Reference proteome</keyword>